<evidence type="ECO:0000256" key="1">
    <source>
        <dbReference type="SAM" id="MobiDB-lite"/>
    </source>
</evidence>
<dbReference type="Proteomes" id="UP001175227">
    <property type="component" value="Unassembled WGS sequence"/>
</dbReference>
<feature type="region of interest" description="Disordered" evidence="1">
    <location>
        <begin position="19"/>
        <end position="75"/>
    </location>
</feature>
<dbReference type="AlphaFoldDB" id="A0AA39NZ22"/>
<gene>
    <name evidence="2" type="ORF">IW261DRAFT_1568513</name>
</gene>
<keyword evidence="3" id="KW-1185">Reference proteome</keyword>
<evidence type="ECO:0000313" key="3">
    <source>
        <dbReference type="Proteomes" id="UP001175227"/>
    </source>
</evidence>
<organism evidence="2 3">
    <name type="scientific">Armillaria novae-zelandiae</name>
    <dbReference type="NCBI Taxonomy" id="153914"/>
    <lineage>
        <taxon>Eukaryota</taxon>
        <taxon>Fungi</taxon>
        <taxon>Dikarya</taxon>
        <taxon>Basidiomycota</taxon>
        <taxon>Agaricomycotina</taxon>
        <taxon>Agaricomycetes</taxon>
        <taxon>Agaricomycetidae</taxon>
        <taxon>Agaricales</taxon>
        <taxon>Marasmiineae</taxon>
        <taxon>Physalacriaceae</taxon>
        <taxon>Armillaria</taxon>
    </lineage>
</organism>
<reference evidence="2" key="1">
    <citation type="submission" date="2023-06" db="EMBL/GenBank/DDBJ databases">
        <authorList>
            <consortium name="Lawrence Berkeley National Laboratory"/>
            <person name="Ahrendt S."/>
            <person name="Sahu N."/>
            <person name="Indic B."/>
            <person name="Wong-Bajracharya J."/>
            <person name="Merenyi Z."/>
            <person name="Ke H.-M."/>
            <person name="Monk M."/>
            <person name="Kocsube S."/>
            <person name="Drula E."/>
            <person name="Lipzen A."/>
            <person name="Balint B."/>
            <person name="Henrissat B."/>
            <person name="Andreopoulos B."/>
            <person name="Martin F.M."/>
            <person name="Harder C.B."/>
            <person name="Rigling D."/>
            <person name="Ford K.L."/>
            <person name="Foster G.D."/>
            <person name="Pangilinan J."/>
            <person name="Papanicolaou A."/>
            <person name="Barry K."/>
            <person name="LaButti K."/>
            <person name="Viragh M."/>
            <person name="Koriabine M."/>
            <person name="Yan M."/>
            <person name="Riley R."/>
            <person name="Champramary S."/>
            <person name="Plett K.L."/>
            <person name="Tsai I.J."/>
            <person name="Slot J."/>
            <person name="Sipos G."/>
            <person name="Plett J."/>
            <person name="Nagy L.G."/>
            <person name="Grigoriev I.V."/>
        </authorList>
    </citation>
    <scope>NUCLEOTIDE SEQUENCE</scope>
    <source>
        <strain evidence="2">ICMP 16352</strain>
    </source>
</reference>
<name>A0AA39NZ22_9AGAR</name>
<comment type="caution">
    <text evidence="2">The sequence shown here is derived from an EMBL/GenBank/DDBJ whole genome shotgun (WGS) entry which is preliminary data.</text>
</comment>
<evidence type="ECO:0000313" key="2">
    <source>
        <dbReference type="EMBL" id="KAK0474528.1"/>
    </source>
</evidence>
<dbReference type="EMBL" id="JAUEPR010000026">
    <property type="protein sequence ID" value="KAK0474528.1"/>
    <property type="molecule type" value="Genomic_DNA"/>
</dbReference>
<sequence length="197" mass="22873">MENKAPEWLNAAKEYSRELRTRFHSPTLPPAYTPAHPRRVERPALPSRRVHVAPRQIEEPTNWPAKDSNSDSSELDVFHPRSIATRRRPEAIMVWPPEPARMVPANEPEPIWLQLIDHELFNHWSPDHLWPELALVDRDLLGPIRVEAWTLRREDIEARALIRLLTFLRFCSNISRLETLNIVGTIGTVPTVPTIYI</sequence>
<accession>A0AA39NZ22</accession>
<proteinExistence type="predicted"/>
<protein>
    <submittedName>
        <fullName evidence="2">Uncharacterized protein</fullName>
    </submittedName>
</protein>